<accession>A0A7W4I7Q8</accession>
<dbReference type="AlphaFoldDB" id="A0A7W4I7Q8"/>
<keyword evidence="1" id="KW-0812">Transmembrane</keyword>
<sequence length="165" mass="18243">MVVRVYHGQESDAHQTPAEGFLLGWSAVLVLFLCLIGISFLPRRTATVLRRFALLWAATLLCFFGGVHRGASFYNREGPVLSEISAMLLLYFTGLLALALPREEDSWRLLQAGYLFTLVADVSLAKKKRLPSFFARLRPPQMSAALLVISLLAAKKSGPYPQSST</sequence>
<dbReference type="RefSeq" id="WP_183116377.1">
    <property type="nucleotide sequence ID" value="NZ_JABEQG010000041.1"/>
</dbReference>
<evidence type="ECO:0000256" key="1">
    <source>
        <dbReference type="SAM" id="Phobius"/>
    </source>
</evidence>
<keyword evidence="1" id="KW-1133">Transmembrane helix</keyword>
<feature type="transmembrane region" description="Helical" evidence="1">
    <location>
        <begin position="20"/>
        <end position="41"/>
    </location>
</feature>
<proteinExistence type="predicted"/>
<organism evidence="2 3">
    <name type="scientific">Gluconacetobacter diazotrophicus</name>
    <name type="common">Acetobacter diazotrophicus</name>
    <dbReference type="NCBI Taxonomy" id="33996"/>
    <lineage>
        <taxon>Bacteria</taxon>
        <taxon>Pseudomonadati</taxon>
        <taxon>Pseudomonadota</taxon>
        <taxon>Alphaproteobacteria</taxon>
        <taxon>Acetobacterales</taxon>
        <taxon>Acetobacteraceae</taxon>
        <taxon>Gluconacetobacter</taxon>
    </lineage>
</organism>
<evidence type="ECO:0000313" key="2">
    <source>
        <dbReference type="EMBL" id="MBB2157759.1"/>
    </source>
</evidence>
<name>A0A7W4I7Q8_GLUDI</name>
<feature type="transmembrane region" description="Helical" evidence="1">
    <location>
        <begin position="80"/>
        <end position="100"/>
    </location>
</feature>
<keyword evidence="1" id="KW-0472">Membrane</keyword>
<evidence type="ECO:0000313" key="3">
    <source>
        <dbReference type="Proteomes" id="UP000550787"/>
    </source>
</evidence>
<dbReference type="Proteomes" id="UP000550787">
    <property type="component" value="Unassembled WGS sequence"/>
</dbReference>
<dbReference type="EMBL" id="JABEQG010000041">
    <property type="protein sequence ID" value="MBB2157759.1"/>
    <property type="molecule type" value="Genomic_DNA"/>
</dbReference>
<protein>
    <submittedName>
        <fullName evidence="2">DUF3429 family protein</fullName>
    </submittedName>
</protein>
<comment type="caution">
    <text evidence="2">The sequence shown here is derived from an EMBL/GenBank/DDBJ whole genome shotgun (WGS) entry which is preliminary data.</text>
</comment>
<feature type="transmembrane region" description="Helical" evidence="1">
    <location>
        <begin position="53"/>
        <end position="74"/>
    </location>
</feature>
<gene>
    <name evidence="2" type="ORF">HLH33_15840</name>
</gene>
<reference evidence="2 3" key="1">
    <citation type="submission" date="2020-04" db="EMBL/GenBank/DDBJ databases">
        <title>Description of novel Gluconacetobacter.</title>
        <authorList>
            <person name="Sombolestani A."/>
        </authorList>
    </citation>
    <scope>NUCLEOTIDE SEQUENCE [LARGE SCALE GENOMIC DNA]</scope>
    <source>
        <strain evidence="2 3">LMG 7603</strain>
    </source>
</reference>